<organism evidence="3 4">
    <name type="scientific">Coccomyxa viridis</name>
    <dbReference type="NCBI Taxonomy" id="1274662"/>
    <lineage>
        <taxon>Eukaryota</taxon>
        <taxon>Viridiplantae</taxon>
        <taxon>Chlorophyta</taxon>
        <taxon>core chlorophytes</taxon>
        <taxon>Trebouxiophyceae</taxon>
        <taxon>Trebouxiophyceae incertae sedis</taxon>
        <taxon>Coccomyxaceae</taxon>
        <taxon>Coccomyxa</taxon>
    </lineage>
</organism>
<sequence>MNLLKGHVHTAQAPVFNCRLSSGSGHIHEPSQRLAREVSRPPPCMHQSSPQRASQVVTRATGVPGGSAALEKQIEDLTIDLSKFTCEFFRVEAIIRPWRLQNVVKALSARGIVGMTACQVRGAGVQGGKKERYSGVEHGIEDLVDKSKIDIVVQRDQVDSVVRTITKAAQTGEVGDGKIFVLPVADIVRIRTTETGTDAEKMEGGMSDRQSNGASA</sequence>
<dbReference type="InterPro" id="IPR002187">
    <property type="entry name" value="N-reg_PII"/>
</dbReference>
<dbReference type="GO" id="GO:0005524">
    <property type="term" value="F:ATP binding"/>
    <property type="evidence" value="ECO:0007669"/>
    <property type="project" value="TreeGrafter"/>
</dbReference>
<comment type="similarity">
    <text evidence="1">Belongs to the P(II) protein family.</text>
</comment>
<dbReference type="PROSITE" id="PS51343">
    <property type="entry name" value="PII_GLNB_DOM"/>
    <property type="match status" value="1"/>
</dbReference>
<dbReference type="InterPro" id="IPR011322">
    <property type="entry name" value="N-reg_PII-like_a/b"/>
</dbReference>
<dbReference type="Proteomes" id="UP001314263">
    <property type="component" value="Unassembled WGS sequence"/>
</dbReference>
<gene>
    <name evidence="3" type="ORF">CVIRNUC_000042</name>
</gene>
<dbReference type="GO" id="GO:0030234">
    <property type="term" value="F:enzyme regulator activity"/>
    <property type="evidence" value="ECO:0007669"/>
    <property type="project" value="InterPro"/>
</dbReference>
<dbReference type="GO" id="GO:0005829">
    <property type="term" value="C:cytosol"/>
    <property type="evidence" value="ECO:0007669"/>
    <property type="project" value="TreeGrafter"/>
</dbReference>
<dbReference type="InterPro" id="IPR015867">
    <property type="entry name" value="N-reg_PII/ATP_PRibTrfase_C"/>
</dbReference>
<accession>A0AAV1HP51</accession>
<dbReference type="AlphaFoldDB" id="A0AAV1HP51"/>
<dbReference type="SMART" id="SM00938">
    <property type="entry name" value="P-II"/>
    <property type="match status" value="1"/>
</dbReference>
<dbReference type="Pfam" id="PF00543">
    <property type="entry name" value="P-II"/>
    <property type="match status" value="1"/>
</dbReference>
<dbReference type="PANTHER" id="PTHR30115:SF11">
    <property type="entry name" value="NITROGEN REGULATORY PROTEIN P-II HOMOLOG"/>
    <property type="match status" value="1"/>
</dbReference>
<evidence type="ECO:0000313" key="4">
    <source>
        <dbReference type="Proteomes" id="UP001314263"/>
    </source>
</evidence>
<keyword evidence="4" id="KW-1185">Reference proteome</keyword>
<evidence type="ECO:0000256" key="2">
    <source>
        <dbReference type="SAM" id="MobiDB-lite"/>
    </source>
</evidence>
<evidence type="ECO:0000313" key="3">
    <source>
        <dbReference type="EMBL" id="CAK0731782.1"/>
    </source>
</evidence>
<reference evidence="3 4" key="1">
    <citation type="submission" date="2023-10" db="EMBL/GenBank/DDBJ databases">
        <authorList>
            <person name="Maclean D."/>
            <person name="Macfadyen A."/>
        </authorList>
    </citation>
    <scope>NUCLEOTIDE SEQUENCE [LARGE SCALE GENOMIC DNA]</scope>
</reference>
<evidence type="ECO:0008006" key="5">
    <source>
        <dbReference type="Google" id="ProtNLM"/>
    </source>
</evidence>
<comment type="caution">
    <text evidence="3">The sequence shown here is derived from an EMBL/GenBank/DDBJ whole genome shotgun (WGS) entry which is preliminary data.</text>
</comment>
<name>A0AAV1HP51_9CHLO</name>
<dbReference type="PROSITE" id="PS00638">
    <property type="entry name" value="PII_GLNB_CTER"/>
    <property type="match status" value="1"/>
</dbReference>
<dbReference type="PANTHER" id="PTHR30115">
    <property type="entry name" value="NITROGEN REGULATORY PROTEIN P-II"/>
    <property type="match status" value="1"/>
</dbReference>
<dbReference type="InterPro" id="IPR017918">
    <property type="entry name" value="N-reg_PII_CS"/>
</dbReference>
<protein>
    <recommendedName>
        <fullName evidence="5">Nitrogen regulatory protein P-II</fullName>
    </recommendedName>
</protein>
<dbReference type="PRINTS" id="PR00340">
    <property type="entry name" value="PIIGLNB"/>
</dbReference>
<dbReference type="SUPFAM" id="SSF54913">
    <property type="entry name" value="GlnB-like"/>
    <property type="match status" value="1"/>
</dbReference>
<evidence type="ECO:0000256" key="1">
    <source>
        <dbReference type="RuleBase" id="RU003936"/>
    </source>
</evidence>
<dbReference type="Gene3D" id="3.30.70.120">
    <property type="match status" value="1"/>
</dbReference>
<proteinExistence type="inferred from homology"/>
<dbReference type="GO" id="GO:0006808">
    <property type="term" value="P:regulation of nitrogen utilization"/>
    <property type="evidence" value="ECO:0007669"/>
    <property type="project" value="InterPro"/>
</dbReference>
<dbReference type="EMBL" id="CAUYUE010000001">
    <property type="protein sequence ID" value="CAK0731782.1"/>
    <property type="molecule type" value="Genomic_DNA"/>
</dbReference>
<feature type="region of interest" description="Disordered" evidence="2">
    <location>
        <begin position="195"/>
        <end position="216"/>
    </location>
</feature>